<comment type="caution">
    <text evidence="1">The sequence shown here is derived from an EMBL/GenBank/DDBJ whole genome shotgun (WGS) entry which is preliminary data.</text>
</comment>
<proteinExistence type="predicted"/>
<gene>
    <name evidence="1" type="ORF">IWW38_001872</name>
</gene>
<accession>A0ACC1M5J3</accession>
<evidence type="ECO:0000313" key="2">
    <source>
        <dbReference type="Proteomes" id="UP001139981"/>
    </source>
</evidence>
<sequence length="926" mass="103197">MSAQSTGNSSPVIDANPDKPPVYVYDWSSSEDVANWSLTSLSTNSVDTSFSSWSSLLTPSPEYVPNDESSDNVETLTGSFILDLTPRDAMNVTADHSSARRATPERRIAAARRSAQQQQQQSGLDASSSSTSAATKRHLELDDETTRKRRKHKISSSAKLSPARGIAGIRARRRKAHYSLASLPGTPEKLSETLRPSGSPTRVSGTKVVADVNFTDVDSRGLCKVDKSLVCKGFWEAIEKVGRVCLPRRSGKTYNLTQMLLFFSMSPELDYLEAMPESACAFGGAEEKAAKMDVEALCRKRRECLFRDSLLQTMYPDFFAKHFMKYPVLYISLSECKGASFGIFLKALGNTLASVAQKWIEEIDMADISISARARYPSDQLKRKLQAYEDASDLPASQMAEHAELTQSLFQALSTFIVKQFGQYLLLIDEYDIPFISIHLAKWSVDDKLAALDIMKALFQKMLKDNKYLLKGLLFGVFEIPLTEMGSGANNIKDIRMIPAEESDIQGSILTAAHPHSGCGMDALTDSFWFNAHEVEQMLDNSTKWCVRIAKHKAFILQTIKMWYNGYYIGRFRGKYNPWSVSSFIEALCGLLSQTTSDEEADIAAITKSAARAYWVTTGTTGLIEAQIDRHRTQFIQLAKRLLRDYEATKSKSDGASPDKTAQSQLSPPPVPLVATRLNLINFDSEVFSEPGLLTLCLYAGYLTRRLSTSVCIPNHEVYQVWLQLFARAVLGTELADNSTNNARGALLSELWENKTDLLCTLATSSHGVLSNHNNYLENDYANHVANTIMAVSRFGMLTHPKQRTVEVSHVVPSRENHAGIGKCDYAMRLFSSRNRPNQFGVVIEFKLIDNSRREDTAYHRERAEEGLRQIGIKNYDACLVGCLERMDVGMAIGNNAVYAVSRLYKRHSVDAPWRPVSALVKQKVN</sequence>
<evidence type="ECO:0000313" key="1">
    <source>
        <dbReference type="EMBL" id="KAJ2896950.1"/>
    </source>
</evidence>
<keyword evidence="2" id="KW-1185">Reference proteome</keyword>
<reference evidence="1" key="1">
    <citation type="submission" date="2022-07" db="EMBL/GenBank/DDBJ databases">
        <title>Phylogenomic reconstructions and comparative analyses of Kickxellomycotina fungi.</title>
        <authorList>
            <person name="Reynolds N.K."/>
            <person name="Stajich J.E."/>
            <person name="Barry K."/>
            <person name="Grigoriev I.V."/>
            <person name="Crous P."/>
            <person name="Smith M.E."/>
        </authorList>
    </citation>
    <scope>NUCLEOTIDE SEQUENCE</scope>
    <source>
        <strain evidence="1">CBS 190363</strain>
    </source>
</reference>
<name>A0ACC1M5J3_9FUNG</name>
<dbReference type="Proteomes" id="UP001139981">
    <property type="component" value="Unassembled WGS sequence"/>
</dbReference>
<dbReference type="EMBL" id="JANBVB010000156">
    <property type="protein sequence ID" value="KAJ2896950.1"/>
    <property type="molecule type" value="Genomic_DNA"/>
</dbReference>
<organism evidence="1 2">
    <name type="scientific">Coemansia aciculifera</name>
    <dbReference type="NCBI Taxonomy" id="417176"/>
    <lineage>
        <taxon>Eukaryota</taxon>
        <taxon>Fungi</taxon>
        <taxon>Fungi incertae sedis</taxon>
        <taxon>Zoopagomycota</taxon>
        <taxon>Kickxellomycotina</taxon>
        <taxon>Kickxellomycetes</taxon>
        <taxon>Kickxellales</taxon>
        <taxon>Kickxellaceae</taxon>
        <taxon>Coemansia</taxon>
    </lineage>
</organism>
<protein>
    <submittedName>
        <fullName evidence="1">Uncharacterized protein</fullName>
    </submittedName>
</protein>